<sequence length="284" mass="31654">VYCVVLLLLSAVYAADATCGRSSYPPSSWRVVGGSKAEHGAWPWQISLRFVQGSYSNQHICGGTIIGNRWILTAAHCFLATLQVNPKYETRYYRVRVGEHRQTMTDGTEREHVVEKIIKHHGYYGTKPSDQHDIALIKLSTPISYNTHVQPVCLNDQYAQFERTDGCWITGWGSTRGTEDENHLQQLQGRVWNNQECAYGWDRYSGWGSLIKSGMVCFGHGSTGACVGDSGGPLVCRKTGTTNQYVQIGVTSWGHGDCTVYGKPSIYTRVASYHSWIKNTMASN</sequence>
<name>M4Y7Q4_CERLA</name>
<dbReference type="PROSITE" id="PS00134">
    <property type="entry name" value="TRYPSIN_HIS"/>
    <property type="match status" value="1"/>
</dbReference>
<evidence type="ECO:0000256" key="1">
    <source>
        <dbReference type="ARBA" id="ARBA00022670"/>
    </source>
</evidence>
<dbReference type="PROSITE" id="PS00135">
    <property type="entry name" value="TRYPSIN_SER"/>
    <property type="match status" value="1"/>
</dbReference>
<dbReference type="Gene3D" id="2.40.10.10">
    <property type="entry name" value="Trypsin-like serine proteases"/>
    <property type="match status" value="1"/>
</dbReference>
<keyword evidence="3 5" id="KW-0720">Serine protease</keyword>
<dbReference type="Pfam" id="PF00089">
    <property type="entry name" value="Trypsin"/>
    <property type="match status" value="1"/>
</dbReference>
<dbReference type="EMBL" id="KC424761">
    <property type="protein sequence ID" value="AGI41317.1"/>
    <property type="molecule type" value="mRNA"/>
</dbReference>
<dbReference type="SMART" id="SM00020">
    <property type="entry name" value="Tryp_SPc"/>
    <property type="match status" value="1"/>
</dbReference>
<dbReference type="InterPro" id="IPR001254">
    <property type="entry name" value="Trypsin_dom"/>
</dbReference>
<keyword evidence="2 5" id="KW-0378">Hydrolase</keyword>
<dbReference type="CDD" id="cd00190">
    <property type="entry name" value="Tryp_SPc"/>
    <property type="match status" value="1"/>
</dbReference>
<dbReference type="AlphaFoldDB" id="M4Y7Q4"/>
<keyword evidence="4" id="KW-1015">Disulfide bond</keyword>
<dbReference type="InterPro" id="IPR001314">
    <property type="entry name" value="Peptidase_S1A"/>
</dbReference>
<feature type="chain" id="PRO_5004061226" evidence="6">
    <location>
        <begin position="18"/>
        <end position="284"/>
    </location>
</feature>
<dbReference type="GO" id="GO:0006508">
    <property type="term" value="P:proteolysis"/>
    <property type="evidence" value="ECO:0007669"/>
    <property type="project" value="UniProtKB-KW"/>
</dbReference>
<reference evidence="8" key="1">
    <citation type="submission" date="2012-12" db="EMBL/GenBank/DDBJ databases">
        <authorList>
            <person name="Youngblom J."/>
            <person name="Ornells J."/>
            <person name="Lee H."/>
        </authorList>
    </citation>
    <scope>NUCLEOTIDE SEQUENCE</scope>
</reference>
<evidence type="ECO:0000259" key="7">
    <source>
        <dbReference type="PROSITE" id="PS50240"/>
    </source>
</evidence>
<feature type="signal peptide" evidence="6">
    <location>
        <begin position="1"/>
        <end position="17"/>
    </location>
</feature>
<organism evidence="8">
    <name type="scientific">Cerebratulus lacteus</name>
    <name type="common">Milky ribbon worm</name>
    <name type="synonym">Micrura lactea</name>
    <dbReference type="NCBI Taxonomy" id="6221"/>
    <lineage>
        <taxon>Eukaryota</taxon>
        <taxon>Metazoa</taxon>
        <taxon>Spiralia</taxon>
        <taxon>Lophotrochozoa</taxon>
        <taxon>Nemertea</taxon>
        <taxon>Pilidiophora</taxon>
        <taxon>Heteronemertea</taxon>
        <taxon>Lineidae</taxon>
        <taxon>Cerebratulus</taxon>
    </lineage>
</organism>
<dbReference type="PANTHER" id="PTHR24253">
    <property type="entry name" value="TRANSMEMBRANE PROTEASE SERINE"/>
    <property type="match status" value="1"/>
</dbReference>
<feature type="domain" description="Peptidase S1" evidence="7">
    <location>
        <begin position="31"/>
        <end position="282"/>
    </location>
</feature>
<feature type="non-terminal residue" evidence="8">
    <location>
        <position position="1"/>
    </location>
</feature>
<evidence type="ECO:0000313" key="8">
    <source>
        <dbReference type="EMBL" id="AGI41317.1"/>
    </source>
</evidence>
<dbReference type="InterPro" id="IPR009003">
    <property type="entry name" value="Peptidase_S1_PA"/>
</dbReference>
<evidence type="ECO:0000256" key="5">
    <source>
        <dbReference type="RuleBase" id="RU363034"/>
    </source>
</evidence>
<dbReference type="GO" id="GO:0004252">
    <property type="term" value="F:serine-type endopeptidase activity"/>
    <property type="evidence" value="ECO:0007669"/>
    <property type="project" value="InterPro"/>
</dbReference>
<keyword evidence="6" id="KW-0732">Signal</keyword>
<accession>M4Y7Q4</accession>
<evidence type="ECO:0000256" key="3">
    <source>
        <dbReference type="ARBA" id="ARBA00022825"/>
    </source>
</evidence>
<dbReference type="PROSITE" id="PS50240">
    <property type="entry name" value="TRYPSIN_DOM"/>
    <property type="match status" value="1"/>
</dbReference>
<dbReference type="InterPro" id="IPR033116">
    <property type="entry name" value="TRYPSIN_SER"/>
</dbReference>
<evidence type="ECO:0000256" key="4">
    <source>
        <dbReference type="ARBA" id="ARBA00023157"/>
    </source>
</evidence>
<evidence type="ECO:0000256" key="2">
    <source>
        <dbReference type="ARBA" id="ARBA00022801"/>
    </source>
</evidence>
<dbReference type="SUPFAM" id="SSF50494">
    <property type="entry name" value="Trypsin-like serine proteases"/>
    <property type="match status" value="1"/>
</dbReference>
<keyword evidence="1 5" id="KW-0645">Protease</keyword>
<evidence type="ECO:0000256" key="6">
    <source>
        <dbReference type="SAM" id="SignalP"/>
    </source>
</evidence>
<dbReference type="InterPro" id="IPR018114">
    <property type="entry name" value="TRYPSIN_HIS"/>
</dbReference>
<dbReference type="InterPro" id="IPR043504">
    <property type="entry name" value="Peptidase_S1_PA_chymotrypsin"/>
</dbReference>
<dbReference type="PRINTS" id="PR00722">
    <property type="entry name" value="CHYMOTRYPSIN"/>
</dbReference>
<dbReference type="PANTHER" id="PTHR24253:SF153">
    <property type="entry name" value="SERINE PROTEASE HEPSIN"/>
    <property type="match status" value="1"/>
</dbReference>
<dbReference type="FunFam" id="2.40.10.10:FF:000003">
    <property type="entry name" value="Transmembrane serine protease 3"/>
    <property type="match status" value="1"/>
</dbReference>
<proteinExistence type="evidence at transcript level"/>
<protein>
    <submittedName>
        <fullName evidence="8">Chymotrypsin-like elastase family member</fullName>
    </submittedName>
</protein>